<proteinExistence type="predicted"/>
<protein>
    <submittedName>
        <fullName evidence="12">OmpA family protein</fullName>
    </submittedName>
</protein>
<evidence type="ECO:0000256" key="5">
    <source>
        <dbReference type="ARBA" id="ARBA00023065"/>
    </source>
</evidence>
<keyword evidence="8" id="KW-0998">Cell outer membrane</keyword>
<dbReference type="InterPro" id="IPR036737">
    <property type="entry name" value="OmpA-like_sf"/>
</dbReference>
<gene>
    <name evidence="12" type="ORF">KEM10_02410</name>
</gene>
<evidence type="ECO:0000256" key="1">
    <source>
        <dbReference type="ARBA" id="ARBA00004571"/>
    </source>
</evidence>
<dbReference type="InterPro" id="IPR011250">
    <property type="entry name" value="OMP/PagP_B-barrel"/>
</dbReference>
<evidence type="ECO:0000256" key="7">
    <source>
        <dbReference type="ARBA" id="ARBA00023136"/>
    </source>
</evidence>
<dbReference type="PROSITE" id="PS51123">
    <property type="entry name" value="OMPA_2"/>
    <property type="match status" value="1"/>
</dbReference>
<dbReference type="InterPro" id="IPR050330">
    <property type="entry name" value="Bact_OuterMem_StrucFunc"/>
</dbReference>
<comment type="subcellular location">
    <subcellularLocation>
        <location evidence="1">Cell outer membrane</location>
        <topology evidence="1">Multi-pass membrane protein</topology>
    </subcellularLocation>
</comment>
<evidence type="ECO:0000256" key="2">
    <source>
        <dbReference type="ARBA" id="ARBA00022448"/>
    </source>
</evidence>
<dbReference type="SUPFAM" id="SSF103088">
    <property type="entry name" value="OmpA-like"/>
    <property type="match status" value="1"/>
</dbReference>
<dbReference type="PANTHER" id="PTHR30329">
    <property type="entry name" value="STATOR ELEMENT OF FLAGELLAR MOTOR COMPLEX"/>
    <property type="match status" value="1"/>
</dbReference>
<dbReference type="Proteomes" id="UP000708576">
    <property type="component" value="Unassembled WGS sequence"/>
</dbReference>
<dbReference type="PANTHER" id="PTHR30329:SF21">
    <property type="entry name" value="LIPOPROTEIN YIAD-RELATED"/>
    <property type="match status" value="1"/>
</dbReference>
<dbReference type="InterPro" id="IPR006664">
    <property type="entry name" value="OMP_bac"/>
</dbReference>
<reference evidence="12 13" key="1">
    <citation type="journal article" date="2015" name="Int. J. Syst. Evol. Microbiol.">
        <title>Carboxylicivirga linearis sp. nov., isolated from a sea cucumber culture pond.</title>
        <authorList>
            <person name="Wang F.Q."/>
            <person name="Zhou Y.X."/>
            <person name="Lin X.Z."/>
            <person name="Chen G.J."/>
            <person name="Du Z.J."/>
        </authorList>
    </citation>
    <scope>NUCLEOTIDE SEQUENCE [LARGE SCALE GENOMIC DNA]</scope>
    <source>
        <strain evidence="12 13">FB218</strain>
    </source>
</reference>
<dbReference type="CDD" id="cd07185">
    <property type="entry name" value="OmpA_C-like"/>
    <property type="match status" value="1"/>
</dbReference>
<dbReference type="PRINTS" id="PR01021">
    <property type="entry name" value="OMPADOMAIN"/>
</dbReference>
<dbReference type="EMBL" id="JAGUCO010000001">
    <property type="protein sequence ID" value="MBS2097113.1"/>
    <property type="molecule type" value="Genomic_DNA"/>
</dbReference>
<dbReference type="RefSeq" id="WP_212213014.1">
    <property type="nucleotide sequence ID" value="NZ_JAGUCO010000001.1"/>
</dbReference>
<dbReference type="Gene3D" id="3.30.1330.60">
    <property type="entry name" value="OmpA-like domain"/>
    <property type="match status" value="1"/>
</dbReference>
<dbReference type="InterPro" id="IPR006665">
    <property type="entry name" value="OmpA-like"/>
</dbReference>
<keyword evidence="7 9" id="KW-0472">Membrane</keyword>
<dbReference type="SUPFAM" id="SSF56925">
    <property type="entry name" value="OMPA-like"/>
    <property type="match status" value="1"/>
</dbReference>
<feature type="domain" description="OmpA-like" evidence="11">
    <location>
        <begin position="332"/>
        <end position="455"/>
    </location>
</feature>
<evidence type="ECO:0000256" key="4">
    <source>
        <dbReference type="ARBA" id="ARBA00022692"/>
    </source>
</evidence>
<keyword evidence="5" id="KW-0406">Ion transport</keyword>
<keyword evidence="4" id="KW-0812">Transmembrane</keyword>
<accession>A0ABS5JQG9</accession>
<evidence type="ECO:0000313" key="13">
    <source>
        <dbReference type="Proteomes" id="UP000708576"/>
    </source>
</evidence>
<evidence type="ECO:0000256" key="3">
    <source>
        <dbReference type="ARBA" id="ARBA00022452"/>
    </source>
</evidence>
<feature type="chain" id="PRO_5046347832" evidence="10">
    <location>
        <begin position="23"/>
        <end position="455"/>
    </location>
</feature>
<evidence type="ECO:0000313" key="12">
    <source>
        <dbReference type="EMBL" id="MBS2097113.1"/>
    </source>
</evidence>
<dbReference type="Gene3D" id="2.40.160.20">
    <property type="match status" value="1"/>
</dbReference>
<keyword evidence="6" id="KW-0626">Porin</keyword>
<evidence type="ECO:0000256" key="10">
    <source>
        <dbReference type="SAM" id="SignalP"/>
    </source>
</evidence>
<keyword evidence="2" id="KW-0813">Transport</keyword>
<evidence type="ECO:0000259" key="11">
    <source>
        <dbReference type="PROSITE" id="PS51123"/>
    </source>
</evidence>
<evidence type="ECO:0000256" key="6">
    <source>
        <dbReference type="ARBA" id="ARBA00023114"/>
    </source>
</evidence>
<keyword evidence="3" id="KW-1134">Transmembrane beta strand</keyword>
<sequence>MNRFSTLICIWLLSSLSFSSIAQIDFANLDEEQIYRKENKYNTWAVTLGYGPVIYYVDVIDYTVFPKNDWKMGPTIMLSKQFNRPWGLDAQFMMADMYGQKNTRYFKGDLLDFSLNLTFSINQFAIFGPINDKWNIYGKVGFGLTYFRSKQYRLTNGSYTNPDGTVEQLIPGQVLRVKHVYDYNLGYPDAYGWDREDYLAIGYARNGEGAPDKEIDRHNEIVIPFGLGVKYRINKSFDIGAEVLMRSMSADNLDVNLSGADNDSYMYTSVNLTYKIGKKNKRHAAWTYKDFNMEYKRLRQNDPLAVRLDSIRSEIEYLAAQDSLASDTTTIYTESIIYQEGISESVFFDFDKSDIDRRSERTLAKLARVMKANEEIRIRIVGYCDERGSEEYNLALSKRRCNSVLNTLVNQFKLPAERFQIDPRGESEMLSDTKQLQPYGLHLVNRRVDMFVIVE</sequence>
<keyword evidence="10" id="KW-0732">Signal</keyword>
<evidence type="ECO:0000256" key="8">
    <source>
        <dbReference type="ARBA" id="ARBA00023237"/>
    </source>
</evidence>
<keyword evidence="13" id="KW-1185">Reference proteome</keyword>
<dbReference type="Pfam" id="PF00691">
    <property type="entry name" value="OmpA"/>
    <property type="match status" value="1"/>
</dbReference>
<organism evidence="12 13">
    <name type="scientific">Carboxylicivirga linearis</name>
    <dbReference type="NCBI Taxonomy" id="1628157"/>
    <lineage>
        <taxon>Bacteria</taxon>
        <taxon>Pseudomonadati</taxon>
        <taxon>Bacteroidota</taxon>
        <taxon>Bacteroidia</taxon>
        <taxon>Marinilabiliales</taxon>
        <taxon>Marinilabiliaceae</taxon>
        <taxon>Carboxylicivirga</taxon>
    </lineage>
</organism>
<comment type="caution">
    <text evidence="12">The sequence shown here is derived from an EMBL/GenBank/DDBJ whole genome shotgun (WGS) entry which is preliminary data.</text>
</comment>
<evidence type="ECO:0000256" key="9">
    <source>
        <dbReference type="PROSITE-ProRule" id="PRU00473"/>
    </source>
</evidence>
<name>A0ABS5JQG9_9BACT</name>
<feature type="signal peptide" evidence="10">
    <location>
        <begin position="1"/>
        <end position="22"/>
    </location>
</feature>